<feature type="transmembrane region" description="Helical" evidence="9">
    <location>
        <begin position="115"/>
        <end position="132"/>
    </location>
</feature>
<evidence type="ECO:0000313" key="10">
    <source>
        <dbReference type="EMBL" id="PID56110.1"/>
    </source>
</evidence>
<keyword evidence="6 9" id="KW-1133">Transmembrane helix</keyword>
<evidence type="ECO:0000256" key="2">
    <source>
        <dbReference type="ARBA" id="ARBA00022448"/>
    </source>
</evidence>
<name>A0A2G6E241_9BACT</name>
<comment type="similarity">
    <text evidence="8">Belongs to the TsuA/YedE (TC 9.B.102) family.</text>
</comment>
<dbReference type="GO" id="GO:0005886">
    <property type="term" value="C:plasma membrane"/>
    <property type="evidence" value="ECO:0007669"/>
    <property type="project" value="UniProtKB-SubCell"/>
</dbReference>
<feature type="transmembrane region" description="Helical" evidence="9">
    <location>
        <begin position="79"/>
        <end position="103"/>
    </location>
</feature>
<dbReference type="AlphaFoldDB" id="A0A2G6E241"/>
<dbReference type="Pfam" id="PF04143">
    <property type="entry name" value="Sulf_transp"/>
    <property type="match status" value="1"/>
</dbReference>
<evidence type="ECO:0000256" key="5">
    <source>
        <dbReference type="ARBA" id="ARBA00022692"/>
    </source>
</evidence>
<comment type="subcellular location">
    <subcellularLocation>
        <location evidence="1">Cell inner membrane</location>
        <topology evidence="1">Multi-pass membrane protein</topology>
    </subcellularLocation>
</comment>
<accession>A0A2G6E241</accession>
<evidence type="ECO:0000256" key="6">
    <source>
        <dbReference type="ARBA" id="ARBA00022989"/>
    </source>
</evidence>
<evidence type="ECO:0000313" key="11">
    <source>
        <dbReference type="Proteomes" id="UP000229740"/>
    </source>
</evidence>
<keyword evidence="2" id="KW-0813">Transport</keyword>
<dbReference type="PANTHER" id="PTHR30574">
    <property type="entry name" value="INNER MEMBRANE PROTEIN YEDE"/>
    <property type="match status" value="1"/>
</dbReference>
<dbReference type="PANTHER" id="PTHR30574:SF1">
    <property type="entry name" value="SULPHUR TRANSPORT DOMAIN-CONTAINING PROTEIN"/>
    <property type="match status" value="1"/>
</dbReference>
<protein>
    <submittedName>
        <fullName evidence="10">YeeE/YedE family protein</fullName>
    </submittedName>
</protein>
<evidence type="ECO:0000256" key="4">
    <source>
        <dbReference type="ARBA" id="ARBA00022519"/>
    </source>
</evidence>
<evidence type="ECO:0000256" key="1">
    <source>
        <dbReference type="ARBA" id="ARBA00004429"/>
    </source>
</evidence>
<organism evidence="10 11">
    <name type="scientific">candidate division KSB3 bacterium</name>
    <dbReference type="NCBI Taxonomy" id="2044937"/>
    <lineage>
        <taxon>Bacteria</taxon>
        <taxon>candidate division KSB3</taxon>
    </lineage>
</organism>
<sequence>MDLKNTEYYKKWLKDPWTYVGGAVILAVLNIAHIAATGGRSWGVSGAFANWGAWVMQLFGGHPEKWDYYIYVNKGFSTLTFWTDGSSIRNVGVIVGALLATLLASQFKVKKIKSWRQIVAAVLGGLLMGYGARLSFGCNIGALFGGVSSMSLHGYLFMIFIFLGGIVGSKLLVKFFM</sequence>
<feature type="transmembrane region" description="Helical" evidence="9">
    <location>
        <begin position="152"/>
        <end position="173"/>
    </location>
</feature>
<evidence type="ECO:0000256" key="7">
    <source>
        <dbReference type="ARBA" id="ARBA00023136"/>
    </source>
</evidence>
<feature type="transmembrane region" description="Helical" evidence="9">
    <location>
        <begin position="16"/>
        <end position="35"/>
    </location>
</feature>
<comment type="caution">
    <text evidence="10">The sequence shown here is derived from an EMBL/GenBank/DDBJ whole genome shotgun (WGS) entry which is preliminary data.</text>
</comment>
<dbReference type="EMBL" id="PDPS01000038">
    <property type="protein sequence ID" value="PID56110.1"/>
    <property type="molecule type" value="Genomic_DNA"/>
</dbReference>
<dbReference type="InterPro" id="IPR007272">
    <property type="entry name" value="Sulf_transp_TsuA/YedE"/>
</dbReference>
<gene>
    <name evidence="10" type="ORF">CSB45_12800</name>
</gene>
<proteinExistence type="inferred from homology"/>
<dbReference type="Proteomes" id="UP000229740">
    <property type="component" value="Unassembled WGS sequence"/>
</dbReference>
<reference evidence="10 11" key="1">
    <citation type="submission" date="2017-10" db="EMBL/GenBank/DDBJ databases">
        <title>Novel microbial diversity and functional potential in the marine mammal oral microbiome.</title>
        <authorList>
            <person name="Dudek N.K."/>
            <person name="Sun C.L."/>
            <person name="Burstein D."/>
            <person name="Kantor R.S."/>
            <person name="Aliaga Goltsman D.S."/>
            <person name="Bik E.M."/>
            <person name="Thomas B.C."/>
            <person name="Banfield J.F."/>
            <person name="Relman D.A."/>
        </authorList>
    </citation>
    <scope>NUCLEOTIDE SEQUENCE [LARGE SCALE GENOMIC DNA]</scope>
    <source>
        <strain evidence="10">DOLZORAL124_49_17</strain>
    </source>
</reference>
<evidence type="ECO:0000256" key="3">
    <source>
        <dbReference type="ARBA" id="ARBA00022475"/>
    </source>
</evidence>
<evidence type="ECO:0000256" key="9">
    <source>
        <dbReference type="SAM" id="Phobius"/>
    </source>
</evidence>
<keyword evidence="7 9" id="KW-0472">Membrane</keyword>
<keyword evidence="4" id="KW-0997">Cell inner membrane</keyword>
<evidence type="ECO:0000256" key="8">
    <source>
        <dbReference type="ARBA" id="ARBA00035655"/>
    </source>
</evidence>
<keyword evidence="5 9" id="KW-0812">Transmembrane</keyword>
<keyword evidence="3" id="KW-1003">Cell membrane</keyword>